<gene>
    <name evidence="2" type="ORF">Aco03nite_041100</name>
</gene>
<proteinExistence type="predicted"/>
<dbReference type="Proteomes" id="UP000612282">
    <property type="component" value="Unassembled WGS sequence"/>
</dbReference>
<feature type="compositionally biased region" description="Basic and acidic residues" evidence="1">
    <location>
        <begin position="116"/>
        <end position="189"/>
    </location>
</feature>
<evidence type="ECO:0000313" key="2">
    <source>
        <dbReference type="EMBL" id="GID55706.1"/>
    </source>
</evidence>
<evidence type="ECO:0000256" key="1">
    <source>
        <dbReference type="SAM" id="MobiDB-lite"/>
    </source>
</evidence>
<feature type="compositionally biased region" description="Basic and acidic residues" evidence="1">
    <location>
        <begin position="211"/>
        <end position="231"/>
    </location>
</feature>
<feature type="compositionally biased region" description="Polar residues" evidence="1">
    <location>
        <begin position="18"/>
        <end position="27"/>
    </location>
</feature>
<comment type="caution">
    <text evidence="2">The sequence shown here is derived from an EMBL/GenBank/DDBJ whole genome shotgun (WGS) entry which is preliminary data.</text>
</comment>
<keyword evidence="3" id="KW-1185">Reference proteome</keyword>
<name>A0ABQ3XB09_9ACTN</name>
<feature type="compositionally biased region" description="Basic and acidic residues" evidence="1">
    <location>
        <begin position="70"/>
        <end position="86"/>
    </location>
</feature>
<dbReference type="RefSeq" id="WP_203796977.1">
    <property type="nucleotide sequence ID" value="NZ_BAAAQE010000027.1"/>
</dbReference>
<organism evidence="2 3">
    <name type="scientific">Actinoplanes couchii</name>
    <dbReference type="NCBI Taxonomy" id="403638"/>
    <lineage>
        <taxon>Bacteria</taxon>
        <taxon>Bacillati</taxon>
        <taxon>Actinomycetota</taxon>
        <taxon>Actinomycetes</taxon>
        <taxon>Micromonosporales</taxon>
        <taxon>Micromonosporaceae</taxon>
        <taxon>Actinoplanes</taxon>
    </lineage>
</organism>
<feature type="region of interest" description="Disordered" evidence="1">
    <location>
        <begin position="1"/>
        <end position="261"/>
    </location>
</feature>
<reference evidence="2 3" key="1">
    <citation type="submission" date="2021-01" db="EMBL/GenBank/DDBJ databases">
        <title>Whole genome shotgun sequence of Actinoplanes couchii NBRC 106145.</title>
        <authorList>
            <person name="Komaki H."/>
            <person name="Tamura T."/>
        </authorList>
    </citation>
    <scope>NUCLEOTIDE SEQUENCE [LARGE SCALE GENOMIC DNA]</scope>
    <source>
        <strain evidence="2 3">NBRC 106145</strain>
    </source>
</reference>
<sequence>MRFFSNEAKDESDEKETTGTSVPQQRAGSPWQHPEPGTAAATPAGTDPDRTVAFADGTPRTEPVQVNPAPDKDGVDLALEDRDDPHATQPLRTGAGEPRHAADKDGIPDGPSDTTGSRDHDRDLDHDLDLDKTGSRDHDLDKTGSRDHDLDKSDTRDLDLDKSSSVDLDKSDSRDFDKSGSRDFDKSDSVDSFDNAADQPGDFSETSSKSDISDLSDKEGDLDRPDAKADEPLIPAAPATPASESTISGPAPFFPSSDTQPLRDRWRDVQLRFVDDPKGATSDASGLVDEAVDKLAKALRDHRGSFAKGTDDTEALRVEFRSYRDILDRLLGL</sequence>
<feature type="compositionally biased region" description="Low complexity" evidence="1">
    <location>
        <begin position="36"/>
        <end position="46"/>
    </location>
</feature>
<accession>A0ABQ3XB09</accession>
<evidence type="ECO:0000313" key="3">
    <source>
        <dbReference type="Proteomes" id="UP000612282"/>
    </source>
</evidence>
<feature type="compositionally biased region" description="Basic and acidic residues" evidence="1">
    <location>
        <begin position="97"/>
        <end position="107"/>
    </location>
</feature>
<dbReference type="EMBL" id="BOMG01000052">
    <property type="protein sequence ID" value="GID55706.1"/>
    <property type="molecule type" value="Genomic_DNA"/>
</dbReference>
<protein>
    <submittedName>
        <fullName evidence="2">Uncharacterized protein</fullName>
    </submittedName>
</protein>